<reference evidence="2 3" key="1">
    <citation type="journal article" date="2019" name="Int. J. Syst. Evol. Microbiol.">
        <title>The Global Catalogue of Microorganisms (GCM) 10K type strain sequencing project: providing services to taxonomists for standard genome sequencing and annotation.</title>
        <authorList>
            <consortium name="The Broad Institute Genomics Platform"/>
            <consortium name="The Broad Institute Genome Sequencing Center for Infectious Disease"/>
            <person name="Wu L."/>
            <person name="Ma J."/>
        </authorList>
    </citation>
    <scope>NUCLEOTIDE SEQUENCE [LARGE SCALE GENOMIC DNA]</scope>
    <source>
        <strain evidence="2 3">JCM 8201</strain>
    </source>
</reference>
<dbReference type="RefSeq" id="WP_344448150.1">
    <property type="nucleotide sequence ID" value="NZ_BAAATZ010000002.1"/>
</dbReference>
<dbReference type="SUPFAM" id="SSF48452">
    <property type="entry name" value="TPR-like"/>
    <property type="match status" value="1"/>
</dbReference>
<comment type="caution">
    <text evidence="2">The sequence shown here is derived from an EMBL/GenBank/DDBJ whole genome shotgun (WGS) entry which is preliminary data.</text>
</comment>
<dbReference type="InterPro" id="IPR010982">
    <property type="entry name" value="Lambda_DNA-bd_dom_sf"/>
</dbReference>
<evidence type="ECO:0000259" key="1">
    <source>
        <dbReference type="PROSITE" id="PS50943"/>
    </source>
</evidence>
<dbReference type="Proteomes" id="UP001501842">
    <property type="component" value="Unassembled WGS sequence"/>
</dbReference>
<dbReference type="InterPro" id="IPR001387">
    <property type="entry name" value="Cro/C1-type_HTH"/>
</dbReference>
<accession>A0ABN3TU80</accession>
<dbReference type="PROSITE" id="PS50943">
    <property type="entry name" value="HTH_CROC1"/>
    <property type="match status" value="1"/>
</dbReference>
<organism evidence="2 3">
    <name type="scientific">Actinocorallia aurantiaca</name>
    <dbReference type="NCBI Taxonomy" id="46204"/>
    <lineage>
        <taxon>Bacteria</taxon>
        <taxon>Bacillati</taxon>
        <taxon>Actinomycetota</taxon>
        <taxon>Actinomycetes</taxon>
        <taxon>Streptosporangiales</taxon>
        <taxon>Thermomonosporaceae</taxon>
        <taxon>Actinocorallia</taxon>
    </lineage>
</organism>
<keyword evidence="3" id="KW-1185">Reference proteome</keyword>
<dbReference type="Gene3D" id="1.25.40.10">
    <property type="entry name" value="Tetratricopeptide repeat domain"/>
    <property type="match status" value="1"/>
</dbReference>
<dbReference type="EMBL" id="BAAATZ010000002">
    <property type="protein sequence ID" value="GAA2718684.1"/>
    <property type="molecule type" value="Genomic_DNA"/>
</dbReference>
<dbReference type="CDD" id="cd00093">
    <property type="entry name" value="HTH_XRE"/>
    <property type="match status" value="1"/>
</dbReference>
<protein>
    <recommendedName>
        <fullName evidence="1">HTH cro/C1-type domain-containing protein</fullName>
    </recommendedName>
</protein>
<evidence type="ECO:0000313" key="3">
    <source>
        <dbReference type="Proteomes" id="UP001501842"/>
    </source>
</evidence>
<evidence type="ECO:0000313" key="2">
    <source>
        <dbReference type="EMBL" id="GAA2718684.1"/>
    </source>
</evidence>
<dbReference type="Gene3D" id="1.10.260.40">
    <property type="entry name" value="lambda repressor-like DNA-binding domains"/>
    <property type="match status" value="1"/>
</dbReference>
<dbReference type="SMART" id="SM00530">
    <property type="entry name" value="HTH_XRE"/>
    <property type="match status" value="1"/>
</dbReference>
<dbReference type="Pfam" id="PF13560">
    <property type="entry name" value="HTH_31"/>
    <property type="match status" value="1"/>
</dbReference>
<dbReference type="InterPro" id="IPR011990">
    <property type="entry name" value="TPR-like_helical_dom_sf"/>
</dbReference>
<feature type="domain" description="HTH cro/C1-type" evidence="1">
    <location>
        <begin position="9"/>
        <end position="63"/>
    </location>
</feature>
<dbReference type="SUPFAM" id="SSF47413">
    <property type="entry name" value="lambda repressor-like DNA-binding domains"/>
    <property type="match status" value="1"/>
</dbReference>
<proteinExistence type="predicted"/>
<name>A0ABN3TU80_9ACTN</name>
<sequence length="392" mass="42644">MPDPVGVRVARARKQRGLTQNGLAQRTSYSRSHIAQVEAGHKVATPAFVAAVAGALSVDPADLYGQPFHLPGRAERVHASIADLRRALVAVDVPPELQAPPRPLDELVSEMTALRRFQELSRHSQIGIRLPALLEELAWHAHESGGPRAWKPLFRACEAGADLCRKLGYHDLAAGALEAAREAARHVRDPHLPLLVPIRRSLLLSAIGRPGPALILLGRAVRAVDHTRRDAREVFGTALLRSAVIAARAGDQAAWDYYGQALEVREAAGDEPGTRHGVTTGFTLGNVAIHGAAVAVELGDFDEATRRDQQIPAQTLSSLPPERRAHHEVDMARVHAETGSYDKALTRLLHAERAAPQMTRFHPSARTVVTHLVDVRRTVPEPLRGLRTRMGV</sequence>
<gene>
    <name evidence="2" type="ORF">GCM10010439_02150</name>
</gene>